<dbReference type="PANTHER" id="PTHR38446">
    <property type="entry name" value="BLL0914 PROTEIN"/>
    <property type="match status" value="1"/>
</dbReference>
<dbReference type="AlphaFoldDB" id="A0A2A1K7R9"/>
<keyword evidence="1" id="KW-0472">Membrane</keyword>
<reference evidence="2 5" key="2">
    <citation type="submission" date="2023-08" db="EMBL/GenBank/DDBJ databases">
        <title>Genomic surveillance of Staphylococcus haemolyticus neonatal outbreak in southern France.</title>
        <authorList>
            <person name="Magnan C."/>
            <person name="Morsli M."/>
            <person name="Thiery B."/>
            <person name="Salipante F."/>
            <person name="Attar J."/>
            <person name="Massimo D.M."/>
            <person name="Ory J."/>
            <person name="Pantel A."/>
            <person name="Lavigne J.-P."/>
        </authorList>
    </citation>
    <scope>NUCLEOTIDE SEQUENCE [LARGE SCALE GENOMIC DNA]</scope>
    <source>
        <strain evidence="2 5">NSH026</strain>
    </source>
</reference>
<feature type="transmembrane region" description="Helical" evidence="1">
    <location>
        <begin position="56"/>
        <end position="75"/>
    </location>
</feature>
<keyword evidence="5" id="KW-1185">Reference proteome</keyword>
<dbReference type="Proteomes" id="UP001269271">
    <property type="component" value="Unassembled WGS sequence"/>
</dbReference>
<dbReference type="InterPro" id="IPR009732">
    <property type="entry name" value="DUF1304"/>
</dbReference>
<gene>
    <name evidence="3" type="ORF">CV019_11520</name>
    <name evidence="2" type="ORF">RO950_08345</name>
</gene>
<dbReference type="Proteomes" id="UP000238153">
    <property type="component" value="Unassembled WGS sequence"/>
</dbReference>
<dbReference type="RefSeq" id="WP_029376669.1">
    <property type="nucleotide sequence ID" value="NZ_BKAY01000018.1"/>
</dbReference>
<evidence type="ECO:0000256" key="1">
    <source>
        <dbReference type="SAM" id="Phobius"/>
    </source>
</evidence>
<evidence type="ECO:0000313" key="3">
    <source>
        <dbReference type="EMBL" id="PPJ72105.1"/>
    </source>
</evidence>
<protein>
    <submittedName>
        <fullName evidence="3">DUF1304 domain-containing protein</fullName>
    </submittedName>
</protein>
<dbReference type="EMBL" id="PGWX01000388">
    <property type="protein sequence ID" value="PPJ72105.1"/>
    <property type="molecule type" value="Genomic_DNA"/>
</dbReference>
<comment type="caution">
    <text evidence="3">The sequence shown here is derived from an EMBL/GenBank/DDBJ whole genome shotgun (WGS) entry which is preliminary data.</text>
</comment>
<evidence type="ECO:0000313" key="4">
    <source>
        <dbReference type="Proteomes" id="UP000238153"/>
    </source>
</evidence>
<dbReference type="GeneID" id="93781796"/>
<feature type="transmembrane region" description="Helical" evidence="1">
    <location>
        <begin position="81"/>
        <end position="104"/>
    </location>
</feature>
<feature type="transmembrane region" description="Helical" evidence="1">
    <location>
        <begin position="6"/>
        <end position="26"/>
    </location>
</feature>
<accession>A0A2A1K7R9</accession>
<evidence type="ECO:0000313" key="5">
    <source>
        <dbReference type="Proteomes" id="UP001269271"/>
    </source>
</evidence>
<dbReference type="EMBL" id="JAVSOO010000020">
    <property type="protein sequence ID" value="MDT4287031.1"/>
    <property type="molecule type" value="Genomic_DNA"/>
</dbReference>
<reference evidence="3 4" key="1">
    <citation type="submission" date="2017-11" db="EMBL/GenBank/DDBJ databases">
        <authorList>
            <person name="Founou R.C."/>
            <person name="Founou L."/>
            <person name="Allam M."/>
            <person name="Ismail A."/>
            <person name="Essack S.Y."/>
        </authorList>
    </citation>
    <scope>NUCLEOTIDE SEQUENCE [LARGE SCALE GENOMIC DNA]</scope>
    <source>
        <strain evidence="3 4">G811N2B1</strain>
    </source>
</reference>
<dbReference type="Pfam" id="PF06993">
    <property type="entry name" value="DUF1304"/>
    <property type="match status" value="1"/>
</dbReference>
<dbReference type="PANTHER" id="PTHR38446:SF1">
    <property type="entry name" value="BLL0914 PROTEIN"/>
    <property type="match status" value="1"/>
</dbReference>
<sequence length="119" mass="13065">MHILSIILISLVAIEFLFIMYLETIATTSDRTSKVFGIPVSQLNNKNINTLLKNQGVYNGLIGLLLIYGLFFSSAPKQLCIPILIYTIIVAVYGGLTSHISIFLKQGTLPILALISLLL</sequence>
<name>A0A2A1K7R9_STAHA</name>
<evidence type="ECO:0000313" key="2">
    <source>
        <dbReference type="EMBL" id="MDT4287031.1"/>
    </source>
</evidence>
<keyword evidence="1" id="KW-0812">Transmembrane</keyword>
<proteinExistence type="predicted"/>
<organism evidence="3 4">
    <name type="scientific">Staphylococcus haemolyticus</name>
    <dbReference type="NCBI Taxonomy" id="1283"/>
    <lineage>
        <taxon>Bacteria</taxon>
        <taxon>Bacillati</taxon>
        <taxon>Bacillota</taxon>
        <taxon>Bacilli</taxon>
        <taxon>Bacillales</taxon>
        <taxon>Staphylococcaceae</taxon>
        <taxon>Staphylococcus</taxon>
    </lineage>
</organism>
<keyword evidence="1" id="KW-1133">Transmembrane helix</keyword>